<organism evidence="1 2">
    <name type="scientific">Trichonephila clavipes</name>
    <name type="common">Golden silk orbweaver</name>
    <name type="synonym">Nephila clavipes</name>
    <dbReference type="NCBI Taxonomy" id="2585209"/>
    <lineage>
        <taxon>Eukaryota</taxon>
        <taxon>Metazoa</taxon>
        <taxon>Ecdysozoa</taxon>
        <taxon>Arthropoda</taxon>
        <taxon>Chelicerata</taxon>
        <taxon>Arachnida</taxon>
        <taxon>Araneae</taxon>
        <taxon>Araneomorphae</taxon>
        <taxon>Entelegynae</taxon>
        <taxon>Araneoidea</taxon>
        <taxon>Nephilidae</taxon>
        <taxon>Trichonephila</taxon>
    </lineage>
</organism>
<dbReference type="InterPro" id="IPR036397">
    <property type="entry name" value="RNaseH_sf"/>
</dbReference>
<sequence>MPILEYGIPVYCSASVTNLQKLEKVQLSAAWIITGLKNTCPRDIVLFEAELQPLSLRRRACLTKYYNKLRSLDSRNCTSAYFNDWGNNQRLRRNSPFSQMVSFNLTIGAVITCHNVLIQRMILTGSSFIQNYQHTHRSGSGIYIKPQDHILRIQRRNPDGCSVFRSELIAIDEALGSLASLPNGKEKKEGRSAIQHLSNWQSVRDNVGVSILTKLKGLSNSHQIHLQWIPSQIDLDGNTTADTLAKAGACELPQPSAPLTFLEIFSRTKHQNKTACITPPEHHWYQCSHPGGSLAHSFTRQDQALLARFRSGHIKSMKFSEGRKSFEMCTNCSSEPATPVRILECLGFTKQDLTDVPLLVLDFLKVYDVMDLF</sequence>
<dbReference type="EMBL" id="BMAU01021422">
    <property type="protein sequence ID" value="GFY34269.1"/>
    <property type="molecule type" value="Genomic_DNA"/>
</dbReference>
<gene>
    <name evidence="1" type="primary">AVEN_44627_1</name>
    <name evidence="1" type="ORF">TNCV_2505721</name>
</gene>
<protein>
    <submittedName>
        <fullName evidence="1">RNase H domain-containing protein</fullName>
    </submittedName>
</protein>
<evidence type="ECO:0000313" key="2">
    <source>
        <dbReference type="Proteomes" id="UP000887159"/>
    </source>
</evidence>
<dbReference type="AlphaFoldDB" id="A0A8X6WG40"/>
<proteinExistence type="predicted"/>
<dbReference type="SUPFAM" id="SSF53098">
    <property type="entry name" value="Ribonuclease H-like"/>
    <property type="match status" value="1"/>
</dbReference>
<dbReference type="Proteomes" id="UP000887159">
    <property type="component" value="Unassembled WGS sequence"/>
</dbReference>
<evidence type="ECO:0000313" key="1">
    <source>
        <dbReference type="EMBL" id="GFY34269.1"/>
    </source>
</evidence>
<accession>A0A8X6WG40</accession>
<dbReference type="Gene3D" id="3.30.420.10">
    <property type="entry name" value="Ribonuclease H-like superfamily/Ribonuclease H"/>
    <property type="match status" value="1"/>
</dbReference>
<comment type="caution">
    <text evidence="1">The sequence shown here is derived from an EMBL/GenBank/DDBJ whole genome shotgun (WGS) entry which is preliminary data.</text>
</comment>
<reference evidence="1" key="1">
    <citation type="submission" date="2020-08" db="EMBL/GenBank/DDBJ databases">
        <title>Multicomponent nature underlies the extraordinary mechanical properties of spider dragline silk.</title>
        <authorList>
            <person name="Kono N."/>
            <person name="Nakamura H."/>
            <person name="Mori M."/>
            <person name="Yoshida Y."/>
            <person name="Ohtoshi R."/>
            <person name="Malay A.D."/>
            <person name="Moran D.A.P."/>
            <person name="Tomita M."/>
            <person name="Numata K."/>
            <person name="Arakawa K."/>
        </authorList>
    </citation>
    <scope>NUCLEOTIDE SEQUENCE</scope>
</reference>
<dbReference type="GO" id="GO:0003676">
    <property type="term" value="F:nucleic acid binding"/>
    <property type="evidence" value="ECO:0007669"/>
    <property type="project" value="InterPro"/>
</dbReference>
<keyword evidence="2" id="KW-1185">Reference proteome</keyword>
<dbReference type="CDD" id="cd09276">
    <property type="entry name" value="Rnase_HI_RT_non_LTR"/>
    <property type="match status" value="1"/>
</dbReference>
<name>A0A8X6WG40_TRICX</name>
<dbReference type="InterPro" id="IPR012337">
    <property type="entry name" value="RNaseH-like_sf"/>
</dbReference>